<dbReference type="InterPro" id="IPR036084">
    <property type="entry name" value="Ser_inhib-like_sf"/>
</dbReference>
<dbReference type="AlphaFoldDB" id="A0A3P9DU43"/>
<dbReference type="SUPFAM" id="SSF57567">
    <property type="entry name" value="Serine protease inhibitors"/>
    <property type="match status" value="1"/>
</dbReference>
<dbReference type="InterPro" id="IPR002919">
    <property type="entry name" value="TIL_dom"/>
</dbReference>
<dbReference type="Ensembl" id="ENSMZET00005039087.1">
    <property type="protein sequence ID" value="ENSMZEP00005037767.1"/>
    <property type="gene ID" value="ENSMZEG00005028156.1"/>
</dbReference>
<evidence type="ECO:0000313" key="3">
    <source>
        <dbReference type="Ensembl" id="ENSMZEP00005037767.1"/>
    </source>
</evidence>
<name>A0A3P9DU43_9CICH</name>
<reference evidence="3" key="2">
    <citation type="submission" date="2025-09" db="UniProtKB">
        <authorList>
            <consortium name="Ensembl"/>
        </authorList>
    </citation>
    <scope>IDENTIFICATION</scope>
</reference>
<proteinExistence type="predicted"/>
<dbReference type="Pfam" id="PF01826">
    <property type="entry name" value="TIL"/>
    <property type="match status" value="1"/>
</dbReference>
<dbReference type="CDD" id="cd19941">
    <property type="entry name" value="TIL"/>
    <property type="match status" value="1"/>
</dbReference>
<sequence>VAKHLGYQVLSITLLCKCHSELLAPGSLTCPPNSSYSLCVSSCPETCLGVVGPPGCEEVCVEGCECNPGFILSDDKCNPWFASKCIFIILIFIFV</sequence>
<dbReference type="FunFam" id="2.10.25.10:FF:000055">
    <property type="entry name" value="alpha-tectorin isoform X1"/>
    <property type="match status" value="1"/>
</dbReference>
<protein>
    <recommendedName>
        <fullName evidence="2">TIL domain-containing protein</fullName>
    </recommendedName>
</protein>
<dbReference type="STRING" id="106582.ENSMZEP00005037767"/>
<accession>A0A3P9DU43</accession>
<organism evidence="3 4">
    <name type="scientific">Maylandia zebra</name>
    <name type="common">zebra mbuna</name>
    <dbReference type="NCBI Taxonomy" id="106582"/>
    <lineage>
        <taxon>Eukaryota</taxon>
        <taxon>Metazoa</taxon>
        <taxon>Chordata</taxon>
        <taxon>Craniata</taxon>
        <taxon>Vertebrata</taxon>
        <taxon>Euteleostomi</taxon>
        <taxon>Actinopterygii</taxon>
        <taxon>Neopterygii</taxon>
        <taxon>Teleostei</taxon>
        <taxon>Neoteleostei</taxon>
        <taxon>Acanthomorphata</taxon>
        <taxon>Ovalentaria</taxon>
        <taxon>Cichlomorphae</taxon>
        <taxon>Cichliformes</taxon>
        <taxon>Cichlidae</taxon>
        <taxon>African cichlids</taxon>
        <taxon>Pseudocrenilabrinae</taxon>
        <taxon>Haplochromini</taxon>
        <taxon>Maylandia</taxon>
        <taxon>Maylandia zebra complex</taxon>
    </lineage>
</organism>
<evidence type="ECO:0000313" key="4">
    <source>
        <dbReference type="Proteomes" id="UP000265160"/>
    </source>
</evidence>
<evidence type="ECO:0000259" key="2">
    <source>
        <dbReference type="Pfam" id="PF01826"/>
    </source>
</evidence>
<evidence type="ECO:0000256" key="1">
    <source>
        <dbReference type="ARBA" id="ARBA00023157"/>
    </source>
</evidence>
<keyword evidence="4" id="KW-1185">Reference proteome</keyword>
<reference evidence="3" key="1">
    <citation type="submission" date="2025-08" db="UniProtKB">
        <authorList>
            <consortium name="Ensembl"/>
        </authorList>
    </citation>
    <scope>IDENTIFICATION</scope>
</reference>
<feature type="domain" description="TIL" evidence="2">
    <location>
        <begin position="30"/>
        <end position="79"/>
    </location>
</feature>
<dbReference type="Gene3D" id="2.10.25.10">
    <property type="entry name" value="Laminin"/>
    <property type="match status" value="1"/>
</dbReference>
<keyword evidence="1" id="KW-1015">Disulfide bond</keyword>
<dbReference type="Proteomes" id="UP000265160">
    <property type="component" value="Unplaced"/>
</dbReference>
<dbReference type="GeneTree" id="ENSGT00940000177336"/>